<dbReference type="GO" id="GO:0045944">
    <property type="term" value="P:positive regulation of transcription by RNA polymerase II"/>
    <property type="evidence" value="ECO:0007669"/>
    <property type="project" value="TreeGrafter"/>
</dbReference>
<dbReference type="PANTHER" id="PTHR12983:SF9">
    <property type="entry name" value="E3 UBIQUITIN-PROTEIN LIGASE RNF10"/>
    <property type="match status" value="1"/>
</dbReference>
<dbReference type="Proteomes" id="UP000664203">
    <property type="component" value="Unassembled WGS sequence"/>
</dbReference>
<feature type="compositionally biased region" description="Basic residues" evidence="7">
    <location>
        <begin position="68"/>
        <end position="77"/>
    </location>
</feature>
<dbReference type="SUPFAM" id="SSF57850">
    <property type="entry name" value="RING/U-box"/>
    <property type="match status" value="1"/>
</dbReference>
<feature type="compositionally biased region" description="Polar residues" evidence="7">
    <location>
        <begin position="726"/>
        <end position="744"/>
    </location>
</feature>
<evidence type="ECO:0000256" key="3">
    <source>
        <dbReference type="ARBA" id="ARBA00022723"/>
    </source>
</evidence>
<sequence>MSANSSVSLASKNACNPPQTPSPSQSQSGSSIGIEGHTQRRVNGSGSLGTGSASRSISSTARNNQSLRKQHKGQRRPRLADEDAAAESAAMQSTSSRKGRTSITHLMNFTLPPRPQSYQPHHFGRNTRPNPTWGLGSGYHAKDKAKYIHANYRFIVNPNGAYQAQAVDADVHLDWSNVLQILVSAQSQSTNCPICLSTPVAPRMAKCGHIFCLPCLIRFMHSSDDTSPTPERKARWKKCPICWDSIYISETRPVRWFTGQEGERPQEGADVVLRLIMRQPGSTLALPRDGAESLNKAEDVPWYFAAEVMDYARVMKGSEEYMAGQYDGEIEALQQQEKEDELMFGEETQWTKKAVSSISEAKERNKGMGNPPSAPKQPTERKPRRALLAFVESGDGTNFPDFCSIQHATKSGQSLSRSSVGPQSRSDSSLDASPTATSNSQSNESRSSATVSAESQSSATFRSKRPASSTDQVPSWRFRDSSSAASHPSYNDSPFFFYEALMHYYLSPLDIRIMKAAFGDYSSFPTTILPRVERVSTGHIIDDELRRRAKYLAHLPHGCEVGFLECNWTDVVSPEVLEGFAVEIERRRKKNQEKEFREEKERLRAEKEEDEKRWAAARRRRPTPAHDVISESDFQPLPDASAIDFAASSSPPWSSSRTQGGSGFASLASPSTSPVASKTVWGTRMIVPTSPDMPAVPDEHESSENDGWLQDWERDLLQEEDLVTQIEASSLGPSSSHQATPTANSKKKKGKKITLMSTNVRRGA</sequence>
<dbReference type="PANTHER" id="PTHR12983">
    <property type="entry name" value="RING FINGER 10 FAMILY MEMBER"/>
    <property type="match status" value="1"/>
</dbReference>
<evidence type="ECO:0000256" key="2">
    <source>
        <dbReference type="ARBA" id="ARBA00022490"/>
    </source>
</evidence>
<feature type="region of interest" description="Disordered" evidence="7">
    <location>
        <begin position="345"/>
        <end position="383"/>
    </location>
</feature>
<feature type="compositionally biased region" description="Polar residues" evidence="7">
    <location>
        <begin position="91"/>
        <end position="101"/>
    </location>
</feature>
<proteinExistence type="predicted"/>
<dbReference type="InterPro" id="IPR001841">
    <property type="entry name" value="Znf_RING"/>
</dbReference>
<feature type="domain" description="RING-type" evidence="8">
    <location>
        <begin position="192"/>
        <end position="242"/>
    </location>
</feature>
<feature type="region of interest" description="Disordered" evidence="7">
    <location>
        <begin position="410"/>
        <end position="476"/>
    </location>
</feature>
<keyword evidence="2" id="KW-0963">Cytoplasm</keyword>
<reference evidence="9" key="1">
    <citation type="submission" date="2021-03" db="EMBL/GenBank/DDBJ databases">
        <authorList>
            <person name="Tagirdzhanova G."/>
        </authorList>
    </citation>
    <scope>NUCLEOTIDE SEQUENCE</scope>
</reference>
<dbReference type="GO" id="GO:0000976">
    <property type="term" value="F:transcription cis-regulatory region binding"/>
    <property type="evidence" value="ECO:0007669"/>
    <property type="project" value="TreeGrafter"/>
</dbReference>
<comment type="subcellular location">
    <subcellularLocation>
        <location evidence="1">Cytoplasm</location>
    </subcellularLocation>
</comment>
<feature type="region of interest" description="Disordered" evidence="7">
    <location>
        <begin position="588"/>
        <end position="676"/>
    </location>
</feature>
<dbReference type="GO" id="GO:0008270">
    <property type="term" value="F:zinc ion binding"/>
    <property type="evidence" value="ECO:0007669"/>
    <property type="project" value="UniProtKB-KW"/>
</dbReference>
<feature type="compositionally biased region" description="Low complexity" evidence="7">
    <location>
        <begin position="22"/>
        <end position="31"/>
    </location>
</feature>
<dbReference type="PROSITE" id="PS00518">
    <property type="entry name" value="ZF_RING_1"/>
    <property type="match status" value="1"/>
</dbReference>
<name>A0A8H3IBH9_9LECA</name>
<dbReference type="Gene3D" id="3.30.40.10">
    <property type="entry name" value="Zinc/RING finger domain, C3HC4 (zinc finger)"/>
    <property type="match status" value="1"/>
</dbReference>
<gene>
    <name evidence="9" type="ORF">ALECFALPRED_008021</name>
</gene>
<evidence type="ECO:0000256" key="1">
    <source>
        <dbReference type="ARBA" id="ARBA00004496"/>
    </source>
</evidence>
<feature type="compositionally biased region" description="Polar residues" evidence="7">
    <location>
        <begin position="755"/>
        <end position="764"/>
    </location>
</feature>
<keyword evidence="10" id="KW-1185">Reference proteome</keyword>
<evidence type="ECO:0000313" key="9">
    <source>
        <dbReference type="EMBL" id="CAF9912278.1"/>
    </source>
</evidence>
<feature type="compositionally biased region" description="Polar residues" evidence="7">
    <location>
        <begin position="410"/>
        <end position="437"/>
    </location>
</feature>
<comment type="caution">
    <text evidence="9">The sequence shown here is derived from an EMBL/GenBank/DDBJ whole genome shotgun (WGS) entry which is preliminary data.</text>
</comment>
<feature type="compositionally biased region" description="Low complexity" evidence="7">
    <location>
        <begin position="638"/>
        <end position="656"/>
    </location>
</feature>
<accession>A0A8H3IBH9</accession>
<evidence type="ECO:0000256" key="5">
    <source>
        <dbReference type="ARBA" id="ARBA00022833"/>
    </source>
</evidence>
<dbReference type="InterPro" id="IPR013083">
    <property type="entry name" value="Znf_RING/FYVE/PHD"/>
</dbReference>
<dbReference type="InterPro" id="IPR018957">
    <property type="entry name" value="Znf_C3HC4_RING-type"/>
</dbReference>
<feature type="region of interest" description="Disordered" evidence="7">
    <location>
        <begin position="689"/>
        <end position="764"/>
    </location>
</feature>
<dbReference type="Pfam" id="PF00097">
    <property type="entry name" value="zf-C3HC4"/>
    <property type="match status" value="1"/>
</dbReference>
<feature type="compositionally biased region" description="Basic and acidic residues" evidence="7">
    <location>
        <begin position="592"/>
        <end position="614"/>
    </location>
</feature>
<feature type="region of interest" description="Disordered" evidence="7">
    <location>
        <begin position="1"/>
        <end position="101"/>
    </location>
</feature>
<dbReference type="AlphaFoldDB" id="A0A8H3IBH9"/>
<dbReference type="EMBL" id="CAJPDR010000054">
    <property type="protein sequence ID" value="CAF9912278.1"/>
    <property type="molecule type" value="Genomic_DNA"/>
</dbReference>
<evidence type="ECO:0000259" key="8">
    <source>
        <dbReference type="PROSITE" id="PS50089"/>
    </source>
</evidence>
<feature type="compositionally biased region" description="Polar residues" evidence="7">
    <location>
        <begin position="1"/>
        <end position="16"/>
    </location>
</feature>
<dbReference type="InterPro" id="IPR017907">
    <property type="entry name" value="Znf_RING_CS"/>
</dbReference>
<evidence type="ECO:0000313" key="10">
    <source>
        <dbReference type="Proteomes" id="UP000664203"/>
    </source>
</evidence>
<dbReference type="PROSITE" id="PS50089">
    <property type="entry name" value="ZF_RING_2"/>
    <property type="match status" value="1"/>
</dbReference>
<dbReference type="FunFam" id="3.30.40.10:FF:000512">
    <property type="entry name" value="RING finger domain protein"/>
    <property type="match status" value="1"/>
</dbReference>
<feature type="compositionally biased region" description="Polar residues" evidence="7">
    <location>
        <begin position="41"/>
        <end position="67"/>
    </location>
</feature>
<keyword evidence="5" id="KW-0862">Zinc</keyword>
<feature type="compositionally biased region" description="Low complexity" evidence="7">
    <location>
        <begin position="438"/>
        <end position="459"/>
    </location>
</feature>
<dbReference type="GO" id="GO:0005737">
    <property type="term" value="C:cytoplasm"/>
    <property type="evidence" value="ECO:0007669"/>
    <property type="project" value="UniProtKB-SubCell"/>
</dbReference>
<organism evidence="9 10">
    <name type="scientific">Alectoria fallacina</name>
    <dbReference type="NCBI Taxonomy" id="1903189"/>
    <lineage>
        <taxon>Eukaryota</taxon>
        <taxon>Fungi</taxon>
        <taxon>Dikarya</taxon>
        <taxon>Ascomycota</taxon>
        <taxon>Pezizomycotina</taxon>
        <taxon>Lecanoromycetes</taxon>
        <taxon>OSLEUM clade</taxon>
        <taxon>Lecanoromycetidae</taxon>
        <taxon>Lecanorales</taxon>
        <taxon>Lecanorineae</taxon>
        <taxon>Parmeliaceae</taxon>
        <taxon>Alectoria</taxon>
    </lineage>
</organism>
<dbReference type="InterPro" id="IPR039739">
    <property type="entry name" value="MAG2/RNF10"/>
</dbReference>
<keyword evidence="3" id="KW-0479">Metal-binding</keyword>
<protein>
    <recommendedName>
        <fullName evidence="8">RING-type domain-containing protein</fullName>
    </recommendedName>
</protein>
<dbReference type="CDD" id="cd16536">
    <property type="entry name" value="RING-HC_RNF10"/>
    <property type="match status" value="1"/>
</dbReference>
<evidence type="ECO:0000256" key="4">
    <source>
        <dbReference type="ARBA" id="ARBA00022771"/>
    </source>
</evidence>
<dbReference type="OrthoDB" id="302966at2759"/>
<evidence type="ECO:0000256" key="6">
    <source>
        <dbReference type="PROSITE-ProRule" id="PRU00175"/>
    </source>
</evidence>
<dbReference type="SMART" id="SM00184">
    <property type="entry name" value="RING"/>
    <property type="match status" value="1"/>
</dbReference>
<evidence type="ECO:0000256" key="7">
    <source>
        <dbReference type="SAM" id="MobiDB-lite"/>
    </source>
</evidence>
<keyword evidence="4 6" id="KW-0863">Zinc-finger</keyword>